<feature type="signal peptide" evidence="2">
    <location>
        <begin position="1"/>
        <end position="24"/>
    </location>
</feature>
<keyword evidence="1" id="KW-1133">Transmembrane helix</keyword>
<keyword evidence="1" id="KW-0812">Transmembrane</keyword>
<gene>
    <name evidence="3" type="ORF">EV420DRAFT_1646100</name>
</gene>
<dbReference type="PANTHER" id="PTHR35043:SF7">
    <property type="entry name" value="TRANSCRIPTION FACTOR DOMAIN-CONTAINING PROTEIN"/>
    <property type="match status" value="1"/>
</dbReference>
<dbReference type="PANTHER" id="PTHR35043">
    <property type="entry name" value="TRANSCRIPTION FACTOR DOMAIN-CONTAINING PROTEIN"/>
    <property type="match status" value="1"/>
</dbReference>
<keyword evidence="2" id="KW-0732">Signal</keyword>
<evidence type="ECO:0008006" key="5">
    <source>
        <dbReference type="Google" id="ProtNLM"/>
    </source>
</evidence>
<evidence type="ECO:0000313" key="4">
    <source>
        <dbReference type="Proteomes" id="UP001175211"/>
    </source>
</evidence>
<feature type="transmembrane region" description="Helical" evidence="1">
    <location>
        <begin position="233"/>
        <end position="250"/>
    </location>
</feature>
<organism evidence="3 4">
    <name type="scientific">Armillaria tabescens</name>
    <name type="common">Ringless honey mushroom</name>
    <name type="synonym">Agaricus tabescens</name>
    <dbReference type="NCBI Taxonomy" id="1929756"/>
    <lineage>
        <taxon>Eukaryota</taxon>
        <taxon>Fungi</taxon>
        <taxon>Dikarya</taxon>
        <taxon>Basidiomycota</taxon>
        <taxon>Agaricomycotina</taxon>
        <taxon>Agaricomycetes</taxon>
        <taxon>Agaricomycetidae</taxon>
        <taxon>Agaricales</taxon>
        <taxon>Marasmiineae</taxon>
        <taxon>Physalacriaceae</taxon>
        <taxon>Desarmillaria</taxon>
    </lineage>
</organism>
<feature type="chain" id="PRO_5041277914" description="Solute carrier family 40 protein" evidence="2">
    <location>
        <begin position="25"/>
        <end position="406"/>
    </location>
</feature>
<evidence type="ECO:0000256" key="2">
    <source>
        <dbReference type="SAM" id="SignalP"/>
    </source>
</evidence>
<sequence length="406" mass="44371">MSGVEQRLAGALCVFFFFPLPAACLTGRVKSTSTITRGAVPALPDGAKRYDRELPGLLGEYAAANAHSWYQYYNGQDKAWGSATLPITLLEMSALAFAMLSIASYAARWEKPVDVLYHIRLEEHSSLDHDQDGRAPLEVFDPLDADTKPMAPLSPARSFDALDKLSEVDSSNPIELHPPPNIASFEPPAGYSSGWLNISDTSTLKDTTTHPGPSLLELIRCCFKTAERWRKRAIGPFTGIYFSMVGFIFGDDISSAVERPVPTAAVGAVGMSCCDGGTSTEADDFLVRLLAVIYVGCLFGAIHCAAWSFDFPSHAEKVLCLIQQARKGVRRSRVSNKITPNDYIVMEKNGILKTFMNFGSIVLPVLGVGVYIVARITLIILALLEFRSLSPLALRTVYRTTFIPHI</sequence>
<dbReference type="Proteomes" id="UP001175211">
    <property type="component" value="Unassembled WGS sequence"/>
</dbReference>
<keyword evidence="1" id="KW-0472">Membrane</keyword>
<feature type="transmembrane region" description="Helical" evidence="1">
    <location>
        <begin position="361"/>
        <end position="384"/>
    </location>
</feature>
<evidence type="ECO:0000313" key="3">
    <source>
        <dbReference type="EMBL" id="KAK0451360.1"/>
    </source>
</evidence>
<feature type="transmembrane region" description="Helical" evidence="1">
    <location>
        <begin position="79"/>
        <end position="102"/>
    </location>
</feature>
<proteinExistence type="predicted"/>
<dbReference type="EMBL" id="JAUEPS010000033">
    <property type="protein sequence ID" value="KAK0451360.1"/>
    <property type="molecule type" value="Genomic_DNA"/>
</dbReference>
<comment type="caution">
    <text evidence="3">The sequence shown here is derived from an EMBL/GenBank/DDBJ whole genome shotgun (WGS) entry which is preliminary data.</text>
</comment>
<keyword evidence="4" id="KW-1185">Reference proteome</keyword>
<dbReference type="GeneID" id="85361410"/>
<dbReference type="AlphaFoldDB" id="A0AA39JYN5"/>
<accession>A0AA39JYN5</accession>
<reference evidence="3" key="1">
    <citation type="submission" date="2023-06" db="EMBL/GenBank/DDBJ databases">
        <authorList>
            <consortium name="Lawrence Berkeley National Laboratory"/>
            <person name="Ahrendt S."/>
            <person name="Sahu N."/>
            <person name="Indic B."/>
            <person name="Wong-Bajracharya J."/>
            <person name="Merenyi Z."/>
            <person name="Ke H.-M."/>
            <person name="Monk M."/>
            <person name="Kocsube S."/>
            <person name="Drula E."/>
            <person name="Lipzen A."/>
            <person name="Balint B."/>
            <person name="Henrissat B."/>
            <person name="Andreopoulos B."/>
            <person name="Martin F.M."/>
            <person name="Harder C.B."/>
            <person name="Rigling D."/>
            <person name="Ford K.L."/>
            <person name="Foster G.D."/>
            <person name="Pangilinan J."/>
            <person name="Papanicolaou A."/>
            <person name="Barry K."/>
            <person name="LaButti K."/>
            <person name="Viragh M."/>
            <person name="Koriabine M."/>
            <person name="Yan M."/>
            <person name="Riley R."/>
            <person name="Champramary S."/>
            <person name="Plett K.L."/>
            <person name="Tsai I.J."/>
            <person name="Slot J."/>
            <person name="Sipos G."/>
            <person name="Plett J."/>
            <person name="Nagy L.G."/>
            <person name="Grigoriev I.V."/>
        </authorList>
    </citation>
    <scope>NUCLEOTIDE SEQUENCE</scope>
    <source>
        <strain evidence="3">CCBAS 213</strain>
    </source>
</reference>
<dbReference type="RefSeq" id="XP_060327697.1">
    <property type="nucleotide sequence ID" value="XM_060477862.1"/>
</dbReference>
<name>A0AA39JYN5_ARMTA</name>
<feature type="transmembrane region" description="Helical" evidence="1">
    <location>
        <begin position="285"/>
        <end position="309"/>
    </location>
</feature>
<protein>
    <recommendedName>
        <fullName evidence="5">Solute carrier family 40 protein</fullName>
    </recommendedName>
</protein>
<evidence type="ECO:0000256" key="1">
    <source>
        <dbReference type="SAM" id="Phobius"/>
    </source>
</evidence>